<reference evidence="2 3" key="1">
    <citation type="submission" date="2024-04" db="EMBL/GenBank/DDBJ databases">
        <authorList>
            <person name="Fracassetti M."/>
        </authorList>
    </citation>
    <scope>NUCLEOTIDE SEQUENCE [LARGE SCALE GENOMIC DNA]</scope>
</reference>
<gene>
    <name evidence="2" type="ORF">LTRI10_LOCUS13009</name>
</gene>
<organism evidence="2 3">
    <name type="scientific">Linum trigynum</name>
    <dbReference type="NCBI Taxonomy" id="586398"/>
    <lineage>
        <taxon>Eukaryota</taxon>
        <taxon>Viridiplantae</taxon>
        <taxon>Streptophyta</taxon>
        <taxon>Embryophyta</taxon>
        <taxon>Tracheophyta</taxon>
        <taxon>Spermatophyta</taxon>
        <taxon>Magnoliopsida</taxon>
        <taxon>eudicotyledons</taxon>
        <taxon>Gunneridae</taxon>
        <taxon>Pentapetalae</taxon>
        <taxon>rosids</taxon>
        <taxon>fabids</taxon>
        <taxon>Malpighiales</taxon>
        <taxon>Linaceae</taxon>
        <taxon>Linum</taxon>
    </lineage>
</organism>
<accession>A0AAV2DB60</accession>
<evidence type="ECO:0000313" key="2">
    <source>
        <dbReference type="EMBL" id="CAL1370916.1"/>
    </source>
</evidence>
<feature type="compositionally biased region" description="Basic and acidic residues" evidence="1">
    <location>
        <begin position="34"/>
        <end position="46"/>
    </location>
</feature>
<dbReference type="EMBL" id="OZ034815">
    <property type="protein sequence ID" value="CAL1370916.1"/>
    <property type="molecule type" value="Genomic_DNA"/>
</dbReference>
<protein>
    <submittedName>
        <fullName evidence="2">Uncharacterized protein</fullName>
    </submittedName>
</protein>
<sequence length="204" mass="22371">MSSTDISELTWAQKQERLWKIVEYWKSYALRREKADAKDGGNDATERQQPPTGVGGPDEQPSPISSAADDGVEKSNKNEKQLLLAITATPIHDGSSAAATITAAAPPTPLVASEQSSRVRNHSKFEKALCVVVTKEEGDLSSSVLVPDKESLIVHGEESQTEGSERRSVLNQVANWIFRKKEPDGKSPSPTCDRRREVMTTSRR</sequence>
<feature type="region of interest" description="Disordered" evidence="1">
    <location>
        <begin position="34"/>
        <end position="79"/>
    </location>
</feature>
<evidence type="ECO:0000256" key="1">
    <source>
        <dbReference type="SAM" id="MobiDB-lite"/>
    </source>
</evidence>
<name>A0AAV2DB60_9ROSI</name>
<dbReference type="Proteomes" id="UP001497516">
    <property type="component" value="Chromosome 2"/>
</dbReference>
<feature type="region of interest" description="Disordered" evidence="1">
    <location>
        <begin position="180"/>
        <end position="204"/>
    </location>
</feature>
<keyword evidence="3" id="KW-1185">Reference proteome</keyword>
<evidence type="ECO:0000313" key="3">
    <source>
        <dbReference type="Proteomes" id="UP001497516"/>
    </source>
</evidence>
<dbReference type="AlphaFoldDB" id="A0AAV2DB60"/>
<proteinExistence type="predicted"/>